<reference evidence="1" key="1">
    <citation type="journal article" date="2023" name="bioRxiv">
        <title>Improved chromosome-level genome assembly for marigold (Tagetes erecta).</title>
        <authorList>
            <person name="Jiang F."/>
            <person name="Yuan L."/>
            <person name="Wang S."/>
            <person name="Wang H."/>
            <person name="Xu D."/>
            <person name="Wang A."/>
            <person name="Fan W."/>
        </authorList>
    </citation>
    <scope>NUCLEOTIDE SEQUENCE</scope>
    <source>
        <strain evidence="1">WSJ</strain>
        <tissue evidence="1">Leaf</tissue>
    </source>
</reference>
<keyword evidence="2" id="KW-1185">Reference proteome</keyword>
<proteinExistence type="predicted"/>
<evidence type="ECO:0000313" key="2">
    <source>
        <dbReference type="Proteomes" id="UP001229421"/>
    </source>
</evidence>
<dbReference type="AlphaFoldDB" id="A0AAD8JYS9"/>
<gene>
    <name evidence="1" type="ORF">QVD17_36552</name>
</gene>
<protein>
    <submittedName>
        <fullName evidence="1">Uncharacterized protein</fullName>
    </submittedName>
</protein>
<name>A0AAD8JYS9_TARER</name>
<dbReference type="EMBL" id="JAUHHV010000010">
    <property type="protein sequence ID" value="KAK1410020.1"/>
    <property type="molecule type" value="Genomic_DNA"/>
</dbReference>
<organism evidence="1 2">
    <name type="scientific">Tagetes erecta</name>
    <name type="common">African marigold</name>
    <dbReference type="NCBI Taxonomy" id="13708"/>
    <lineage>
        <taxon>Eukaryota</taxon>
        <taxon>Viridiplantae</taxon>
        <taxon>Streptophyta</taxon>
        <taxon>Embryophyta</taxon>
        <taxon>Tracheophyta</taxon>
        <taxon>Spermatophyta</taxon>
        <taxon>Magnoliopsida</taxon>
        <taxon>eudicotyledons</taxon>
        <taxon>Gunneridae</taxon>
        <taxon>Pentapetalae</taxon>
        <taxon>asterids</taxon>
        <taxon>campanulids</taxon>
        <taxon>Asterales</taxon>
        <taxon>Asteraceae</taxon>
        <taxon>Asteroideae</taxon>
        <taxon>Heliantheae alliance</taxon>
        <taxon>Tageteae</taxon>
        <taxon>Tagetes</taxon>
    </lineage>
</organism>
<sequence length="93" mass="10662">MFHCKFAIKYVYASVVVHAACEEDVDHLFTSCGLSDVCLGKLRLVKAVHAVFMATMWAIWRHRNAAIFKGDQPSPLTFEATGVLFFRRFYFIL</sequence>
<dbReference type="Proteomes" id="UP001229421">
    <property type="component" value="Unassembled WGS sequence"/>
</dbReference>
<accession>A0AAD8JYS9</accession>
<comment type="caution">
    <text evidence="1">The sequence shown here is derived from an EMBL/GenBank/DDBJ whole genome shotgun (WGS) entry which is preliminary data.</text>
</comment>
<evidence type="ECO:0000313" key="1">
    <source>
        <dbReference type="EMBL" id="KAK1410020.1"/>
    </source>
</evidence>